<dbReference type="Pfam" id="PF01546">
    <property type="entry name" value="Peptidase_M20"/>
    <property type="match status" value="1"/>
</dbReference>
<evidence type="ECO:0000256" key="7">
    <source>
        <dbReference type="ARBA" id="ARBA00022997"/>
    </source>
</evidence>
<keyword evidence="3" id="KW-0645">Protease</keyword>
<keyword evidence="7" id="KW-0224">Dipeptidase</keyword>
<evidence type="ECO:0000256" key="6">
    <source>
        <dbReference type="ARBA" id="ARBA00022833"/>
    </source>
</evidence>
<dbReference type="InterPro" id="IPR010964">
    <property type="entry name" value="M20A_pepV-rel"/>
</dbReference>
<comment type="similarity">
    <text evidence="2">Belongs to the peptidase M20A family.</text>
</comment>
<dbReference type="PROSITE" id="PS00759">
    <property type="entry name" value="ARGE_DAPE_CPG2_2"/>
    <property type="match status" value="1"/>
</dbReference>
<keyword evidence="5" id="KW-0378">Hydrolase</keyword>
<evidence type="ECO:0000256" key="2">
    <source>
        <dbReference type="ARBA" id="ARBA00006247"/>
    </source>
</evidence>
<organism evidence="9 10">
    <name type="scientific">Eubacterium maltosivorans</name>
    <dbReference type="NCBI Taxonomy" id="2041044"/>
    <lineage>
        <taxon>Bacteria</taxon>
        <taxon>Bacillati</taxon>
        <taxon>Bacillota</taxon>
        <taxon>Clostridia</taxon>
        <taxon>Eubacteriales</taxon>
        <taxon>Eubacteriaceae</taxon>
        <taxon>Eubacterium</taxon>
    </lineage>
</organism>
<reference evidence="9 10" key="1">
    <citation type="submission" date="2018-05" db="EMBL/GenBank/DDBJ databases">
        <title>Genome comparison of Eubacterium sp.</title>
        <authorList>
            <person name="Feng Y."/>
            <person name="Sanchez-Andrea I."/>
            <person name="Stams A.J.M."/>
            <person name="De Vos W.M."/>
        </authorList>
    </citation>
    <scope>NUCLEOTIDE SEQUENCE [LARGE SCALE GENOMIC DNA]</scope>
    <source>
        <strain evidence="9 10">YI</strain>
    </source>
</reference>
<dbReference type="Gene3D" id="3.40.630.10">
    <property type="entry name" value="Zn peptidases"/>
    <property type="match status" value="2"/>
</dbReference>
<dbReference type="NCBIfam" id="TIGR01887">
    <property type="entry name" value="dipeptidaselike"/>
    <property type="match status" value="1"/>
</dbReference>
<dbReference type="KEGG" id="emt:CPZ25_002065"/>
<dbReference type="InterPro" id="IPR001261">
    <property type="entry name" value="ArgE/DapE_CS"/>
</dbReference>
<dbReference type="AlphaFoldDB" id="A0A4P9C6D1"/>
<dbReference type="InterPro" id="IPR002933">
    <property type="entry name" value="Peptidase_M20"/>
</dbReference>
<dbReference type="GO" id="GO:0006526">
    <property type="term" value="P:L-arginine biosynthetic process"/>
    <property type="evidence" value="ECO:0007669"/>
    <property type="project" value="TreeGrafter"/>
</dbReference>
<dbReference type="GO" id="GO:0006508">
    <property type="term" value="P:proteolysis"/>
    <property type="evidence" value="ECO:0007669"/>
    <property type="project" value="UniProtKB-KW"/>
</dbReference>
<proteinExistence type="inferred from homology"/>
<dbReference type="EMBL" id="CP029487">
    <property type="protein sequence ID" value="QCT70145.1"/>
    <property type="molecule type" value="Genomic_DNA"/>
</dbReference>
<protein>
    <submittedName>
        <fullName evidence="9">Xaa-His dipeptidase</fullName>
    </submittedName>
</protein>
<comment type="cofactor">
    <cofactor evidence="1">
        <name>Zn(2+)</name>
        <dbReference type="ChEBI" id="CHEBI:29105"/>
    </cofactor>
</comment>
<dbReference type="SUPFAM" id="SSF53187">
    <property type="entry name" value="Zn-dependent exopeptidases"/>
    <property type="match status" value="1"/>
</dbReference>
<evidence type="ECO:0000313" key="9">
    <source>
        <dbReference type="EMBL" id="QCT70145.1"/>
    </source>
</evidence>
<keyword evidence="4" id="KW-0479">Metal-binding</keyword>
<keyword evidence="8" id="KW-0482">Metalloprotease</keyword>
<name>A0A4P9C6D1_EUBML</name>
<keyword evidence="6" id="KW-0862">Zinc</keyword>
<dbReference type="GO" id="GO:0008777">
    <property type="term" value="F:acetylornithine deacetylase activity"/>
    <property type="evidence" value="ECO:0007669"/>
    <property type="project" value="TreeGrafter"/>
</dbReference>
<dbReference type="Proteomes" id="UP000218387">
    <property type="component" value="Chromosome"/>
</dbReference>
<dbReference type="RefSeq" id="WP_096919517.1">
    <property type="nucleotide sequence ID" value="NZ_CP029487.1"/>
</dbReference>
<keyword evidence="10" id="KW-1185">Reference proteome</keyword>
<dbReference type="GO" id="GO:0016805">
    <property type="term" value="F:dipeptidase activity"/>
    <property type="evidence" value="ECO:0007669"/>
    <property type="project" value="UniProtKB-KW"/>
</dbReference>
<evidence type="ECO:0000256" key="8">
    <source>
        <dbReference type="ARBA" id="ARBA00023049"/>
    </source>
</evidence>
<sequence>MNFKVDQEQMLRDLRGLLSIASTNGDAGVIDEMTPLGKNINDAIDYMLAIGKRFGFETQNLDGCCGMVDMGEGEEMVGVLVHIDTVPVGEGWSVDPFDGTVIDGKVYGRGANDDKGPAIVALYAMKALKDSGVPINKRIRLIIGGDEESGTWRCMDRYKETEIIPDYAFSPDASYPVIFAEKGILKVQIHNKTDVAGEDLTLKAGKQINIVPDFAEAEAEGRRFTAKGKPAHAMEPQNGVNALLKLGHELKETGIDHPFLTLLDRANVEGFNIAISDEVSGELTINPAIGRVDEQGSRLECDIRYPVTADVDDIIERIRQSVDPVGYEVDAMQIVPPLYVKKDSPLVQTLLGVYRDITGDRTEPMAIGGGTYARAFNNAVAFGVLFPGEPDMCHQVDEYWSVKDMMVNLQIIAGALAALGVSKRGM</sequence>
<dbReference type="PANTHER" id="PTHR43808:SF31">
    <property type="entry name" value="N-ACETYL-L-CITRULLINE DEACETYLASE"/>
    <property type="match status" value="1"/>
</dbReference>
<dbReference type="GO" id="GO:0008270">
    <property type="term" value="F:zinc ion binding"/>
    <property type="evidence" value="ECO:0007669"/>
    <property type="project" value="InterPro"/>
</dbReference>
<dbReference type="Gene3D" id="3.30.70.360">
    <property type="match status" value="1"/>
</dbReference>
<evidence type="ECO:0000256" key="4">
    <source>
        <dbReference type="ARBA" id="ARBA00022723"/>
    </source>
</evidence>
<dbReference type="InterPro" id="IPR050072">
    <property type="entry name" value="Peptidase_M20A"/>
</dbReference>
<evidence type="ECO:0000256" key="3">
    <source>
        <dbReference type="ARBA" id="ARBA00022670"/>
    </source>
</evidence>
<dbReference type="InterPro" id="IPR036264">
    <property type="entry name" value="Bact_exopeptidase_dim_dom"/>
</dbReference>
<accession>A0A4P9C6D1</accession>
<dbReference type="GO" id="GO:0008237">
    <property type="term" value="F:metallopeptidase activity"/>
    <property type="evidence" value="ECO:0007669"/>
    <property type="project" value="UniProtKB-KW"/>
</dbReference>
<gene>
    <name evidence="9" type="ORF">CPZ25_002065</name>
</gene>
<evidence type="ECO:0000256" key="1">
    <source>
        <dbReference type="ARBA" id="ARBA00001947"/>
    </source>
</evidence>
<evidence type="ECO:0000313" key="10">
    <source>
        <dbReference type="Proteomes" id="UP000218387"/>
    </source>
</evidence>
<dbReference type="PANTHER" id="PTHR43808">
    <property type="entry name" value="ACETYLORNITHINE DEACETYLASE"/>
    <property type="match status" value="1"/>
</dbReference>
<dbReference type="SUPFAM" id="SSF55031">
    <property type="entry name" value="Bacterial exopeptidase dimerisation domain"/>
    <property type="match status" value="1"/>
</dbReference>
<evidence type="ECO:0000256" key="5">
    <source>
        <dbReference type="ARBA" id="ARBA00022801"/>
    </source>
</evidence>